<dbReference type="EMBL" id="CAXAMN010024818">
    <property type="protein sequence ID" value="CAK9090270.1"/>
    <property type="molecule type" value="Genomic_DNA"/>
</dbReference>
<evidence type="ECO:0000256" key="1">
    <source>
        <dbReference type="SAM" id="MobiDB-lite"/>
    </source>
</evidence>
<name>A0ABP0QPS3_9DINO</name>
<evidence type="ECO:0000256" key="2">
    <source>
        <dbReference type="SAM" id="SignalP"/>
    </source>
</evidence>
<feature type="chain" id="PRO_5047124307" evidence="2">
    <location>
        <begin position="31"/>
        <end position="112"/>
    </location>
</feature>
<comment type="caution">
    <text evidence="3">The sequence shown here is derived from an EMBL/GenBank/DDBJ whole genome shotgun (WGS) entry which is preliminary data.</text>
</comment>
<proteinExistence type="predicted"/>
<evidence type="ECO:0000313" key="3">
    <source>
        <dbReference type="EMBL" id="CAK9090270.1"/>
    </source>
</evidence>
<dbReference type="Proteomes" id="UP001642484">
    <property type="component" value="Unassembled WGS sequence"/>
</dbReference>
<feature type="signal peptide" evidence="2">
    <location>
        <begin position="1"/>
        <end position="30"/>
    </location>
</feature>
<reference evidence="3 4" key="1">
    <citation type="submission" date="2024-02" db="EMBL/GenBank/DDBJ databases">
        <authorList>
            <person name="Chen Y."/>
            <person name="Shah S."/>
            <person name="Dougan E. K."/>
            <person name="Thang M."/>
            <person name="Chan C."/>
        </authorList>
    </citation>
    <scope>NUCLEOTIDE SEQUENCE [LARGE SCALE GENOMIC DNA]</scope>
</reference>
<feature type="region of interest" description="Disordered" evidence="1">
    <location>
        <begin position="82"/>
        <end position="112"/>
    </location>
</feature>
<organism evidence="3 4">
    <name type="scientific">Durusdinium trenchii</name>
    <dbReference type="NCBI Taxonomy" id="1381693"/>
    <lineage>
        <taxon>Eukaryota</taxon>
        <taxon>Sar</taxon>
        <taxon>Alveolata</taxon>
        <taxon>Dinophyceae</taxon>
        <taxon>Suessiales</taxon>
        <taxon>Symbiodiniaceae</taxon>
        <taxon>Durusdinium</taxon>
    </lineage>
</organism>
<keyword evidence="2" id="KW-0732">Signal</keyword>
<gene>
    <name evidence="3" type="ORF">CCMP2556_LOCUS43388</name>
</gene>
<sequence>MVGEQTGGGHWRPRTRLLLLLWCDWIRIELRIFPLFLTALQELLQQKFQTPLNELLKYRACLENGGWIAQVTVSAEKDFTQTSHPCRTKREAEQEDSGGPDGRPCLLRKQAG</sequence>
<keyword evidence="4" id="KW-1185">Reference proteome</keyword>
<accession>A0ABP0QPS3</accession>
<evidence type="ECO:0000313" key="4">
    <source>
        <dbReference type="Proteomes" id="UP001642484"/>
    </source>
</evidence>
<protein>
    <submittedName>
        <fullName evidence="3">Uncharacterized protein</fullName>
    </submittedName>
</protein>